<proteinExistence type="inferred from homology"/>
<comment type="similarity">
    <text evidence="6">Belongs to the inorganic carbon transporter (TC 9.A.2) DabA family.</text>
</comment>
<comment type="function">
    <text evidence="6">Part of an energy-coupled inorganic carbon pump.</text>
</comment>
<dbReference type="AlphaFoldDB" id="A0A0K2GEN9"/>
<dbReference type="HAMAP" id="MF_01871">
    <property type="entry name" value="DabA"/>
    <property type="match status" value="1"/>
</dbReference>
<feature type="binding site" evidence="6">
    <location>
        <position position="768"/>
    </location>
    <ligand>
        <name>Zn(2+)</name>
        <dbReference type="ChEBI" id="CHEBI:29105"/>
    </ligand>
</feature>
<keyword evidence="2 6" id="KW-1003">Cell membrane</keyword>
<evidence type="ECO:0000256" key="2">
    <source>
        <dbReference type="ARBA" id="ARBA00022475"/>
    </source>
</evidence>
<dbReference type="PATRIC" id="fig|42253.5.peg.2968"/>
<dbReference type="GO" id="GO:0008270">
    <property type="term" value="F:zinc ion binding"/>
    <property type="evidence" value="ECO:0007669"/>
    <property type="project" value="UniProtKB-UniRule"/>
</dbReference>
<evidence type="ECO:0000313" key="8">
    <source>
        <dbReference type="Proteomes" id="UP000069205"/>
    </source>
</evidence>
<dbReference type="EMBL" id="CP011801">
    <property type="protein sequence ID" value="ALA59410.1"/>
    <property type="molecule type" value="Genomic_DNA"/>
</dbReference>
<dbReference type="PANTHER" id="PTHR38344:SF1">
    <property type="entry name" value="INORGANIC CARBON TRANSPORTER SUBUNIT DABA-RELATED"/>
    <property type="match status" value="1"/>
</dbReference>
<feature type="binding site" evidence="6">
    <location>
        <position position="501"/>
    </location>
    <ligand>
        <name>Zn(2+)</name>
        <dbReference type="ChEBI" id="CHEBI:29105"/>
    </ligand>
</feature>
<evidence type="ECO:0000256" key="1">
    <source>
        <dbReference type="ARBA" id="ARBA00022448"/>
    </source>
</evidence>
<dbReference type="Proteomes" id="UP000069205">
    <property type="component" value="Chromosome"/>
</dbReference>
<feature type="binding site" evidence="6">
    <location>
        <position position="783"/>
    </location>
    <ligand>
        <name>Zn(2+)</name>
        <dbReference type="ChEBI" id="CHEBI:29105"/>
    </ligand>
</feature>
<name>A0A0K2GEN9_NITMO</name>
<comment type="subunit">
    <text evidence="6">Forms a complex with DabB.</text>
</comment>
<gene>
    <name evidence="6" type="primary">dabA</name>
    <name evidence="7" type="ORF">NITMOv2_3005</name>
</gene>
<feature type="binding site" evidence="6">
    <location>
        <position position="503"/>
    </location>
    <ligand>
        <name>Zn(2+)</name>
        <dbReference type="ChEBI" id="CHEBI:29105"/>
    </ligand>
</feature>
<protein>
    <recommendedName>
        <fullName evidence="6">Probable inorganic carbon transporter subunit DabA</fullName>
    </recommendedName>
</protein>
<accession>A0A0K2GEN9</accession>
<organism evidence="7 8">
    <name type="scientific">Nitrospira moscoviensis</name>
    <dbReference type="NCBI Taxonomy" id="42253"/>
    <lineage>
        <taxon>Bacteria</taxon>
        <taxon>Pseudomonadati</taxon>
        <taxon>Nitrospirota</taxon>
        <taxon>Nitrospiria</taxon>
        <taxon>Nitrospirales</taxon>
        <taxon>Nitrospiraceae</taxon>
        <taxon>Nitrospira</taxon>
    </lineage>
</organism>
<evidence type="ECO:0000313" key="7">
    <source>
        <dbReference type="EMBL" id="ALA59410.1"/>
    </source>
</evidence>
<comment type="cofactor">
    <cofactor evidence="6">
        <name>Zn(2+)</name>
        <dbReference type="ChEBI" id="CHEBI:29105"/>
    </cofactor>
</comment>
<keyword evidence="1 6" id="KW-0813">Transport</keyword>
<keyword evidence="4 6" id="KW-0862">Zinc</keyword>
<dbReference type="RefSeq" id="WP_053380426.1">
    <property type="nucleotide sequence ID" value="NZ_CP011801.1"/>
</dbReference>
<evidence type="ECO:0000256" key="4">
    <source>
        <dbReference type="ARBA" id="ARBA00022833"/>
    </source>
</evidence>
<dbReference type="PANTHER" id="PTHR38344">
    <property type="entry name" value="UPF0753 PROTEIN AQ_863"/>
    <property type="match status" value="1"/>
</dbReference>
<reference evidence="7 8" key="1">
    <citation type="journal article" date="2015" name="Proc. Natl. Acad. Sci. U.S.A.">
        <title>Expanded metabolic versatility of ubiquitous nitrite-oxidizing bacteria from the genus Nitrospira.</title>
        <authorList>
            <person name="Koch H."/>
            <person name="Lucker S."/>
            <person name="Albertsen M."/>
            <person name="Kitzinger K."/>
            <person name="Herbold C."/>
            <person name="Spieck E."/>
            <person name="Nielsen P.H."/>
            <person name="Wagner M."/>
            <person name="Daims H."/>
        </authorList>
    </citation>
    <scope>NUCLEOTIDE SEQUENCE [LARGE SCALE GENOMIC DNA]</scope>
    <source>
        <strain evidence="7 8">NSP M-1</strain>
    </source>
</reference>
<dbReference type="InterPro" id="IPR018752">
    <property type="entry name" value="DabA"/>
</dbReference>
<keyword evidence="8" id="KW-1185">Reference proteome</keyword>
<dbReference type="KEGG" id="nmv:NITMOv2_3005"/>
<comment type="subcellular location">
    <subcellularLocation>
        <location evidence="6">Cell membrane</location>
        <topology evidence="6">Peripheral membrane protein</topology>
    </subcellularLocation>
</comment>
<dbReference type="GO" id="GO:0005886">
    <property type="term" value="C:plasma membrane"/>
    <property type="evidence" value="ECO:0007669"/>
    <property type="project" value="UniProtKB-SubCell"/>
</dbReference>
<dbReference type="STRING" id="42253.NITMOv2_3005"/>
<evidence type="ECO:0000256" key="5">
    <source>
        <dbReference type="ARBA" id="ARBA00023136"/>
    </source>
</evidence>
<evidence type="ECO:0000256" key="6">
    <source>
        <dbReference type="HAMAP-Rule" id="MF_01871"/>
    </source>
</evidence>
<keyword evidence="3 6" id="KW-0479">Metal-binding</keyword>
<keyword evidence="5 6" id="KW-0472">Membrane</keyword>
<sequence length="1083" mass="121189">MQALESVPYTESRRAELRALVKLAGDIIPPLWPLRTAIAINPLVGLEELEFHDAIRRAQAWWGGRGYLPNEHYRAYYREGRITRQQVDAALAPLAGEPPVTIGGKSVSHLDVLRAHLIHGIPDPAHEMVDAVVNHEPERDCVEALADRLRHVLDRSSSEAIVQAQVQADRAVLAHTCSLAQWCDQTLGLNLWATINSELIKWCAAYLDEGQAAWPMPRQRQTFYGTWKTLAGYDRSGSLDGLLEHGEATLAALPERAEDALLDSLTTMGLPESTWPDYLAIHLTALPGWAGFIKWRAEQPDPVSAEWAKAFPCDLVQYLAVRLWYEQELVRAACRRHLDTEGTVAALTAFMHRDPAVYLLRRERVAGRLPSADVGQVDRLACTEPSARSEAWQALANRYVANLGALHDDATVKTAAWRLARLAAHLEILPRALLDGPPSELKRLLQWLNAFPEQAHGPRWLAALEAGFRESLIERLERNVKPPVDPVPVQEVRPLAQAVFCIDARSERFRRHLEEIGDYQTLGFAGFFLCFIRFRAFGLHHDINSFPVIMKSKNVVREIPRSVSGLAVSRYRAGARLIQAAHVLFHDLKYHVITPYVMVESLGWFFALPFIGKTLIPRGWRWVGGALTQLLAPKIATTLTVNKLARNEVEEMLAAEHRAVIRRALRERLGLMGSQIDPGLIDTLRREALEESGGTGASLTGLSAADTARFIAALRTDYGVSRRRMGAQISRITMTGLTLDEQVVTVDTALRMMGLTHNFGRLVVFIGHGSTVDNNPYEAALECGACGGNEGNPNVRLLAAMANNPDVRRQLEKKGIYIPEDTCFIGGRHDTCTDAVQLFDLEDVPTTHRKDLIRLIEDLAAAGRQTGLERLAQLPDIAPEIARTTVETLVRQRSADWSQVRPEWGLARNAAVVVGRRRLTRGLHLDGRVFLHSYDYTADPTGKLLEIILTAPGQVMEWINLGYYFSTVDNETYGAGNKIYHNVVGHLGVMVGTQSDLRIGLPWQSVMANDEQPYHEPVRLLAVVEAPRDRVIGLIERHPLLQRWYDHGWVHLVLLDPEERRWYRYRPTQQWDVITPGLATAVS</sequence>
<evidence type="ECO:0000256" key="3">
    <source>
        <dbReference type="ARBA" id="ARBA00022723"/>
    </source>
</evidence>
<dbReference type="Pfam" id="PF10070">
    <property type="entry name" value="DabA"/>
    <property type="match status" value="1"/>
</dbReference>